<feature type="domain" description="Peptidase M16 middle/third" evidence="2">
    <location>
        <begin position="1"/>
        <end position="55"/>
    </location>
</feature>
<evidence type="ECO:0000313" key="4">
    <source>
        <dbReference type="EMBL" id="KAK9759519.1"/>
    </source>
</evidence>
<comment type="caution">
    <text evidence="4">The sequence shown here is derived from an EMBL/GenBank/DDBJ whole genome shotgun (WGS) entry which is preliminary data.</text>
</comment>
<dbReference type="InterPro" id="IPR032632">
    <property type="entry name" value="Peptidase_M16_M"/>
</dbReference>
<dbReference type="PANTHER" id="PTHR43690:SF18">
    <property type="entry name" value="INSULIN-DEGRADING ENZYME-RELATED"/>
    <property type="match status" value="1"/>
</dbReference>
<evidence type="ECO:0000256" key="1">
    <source>
        <dbReference type="ARBA" id="ARBA00022723"/>
    </source>
</evidence>
<keyword evidence="4" id="KW-0482">Metalloprotease</keyword>
<keyword evidence="1" id="KW-0479">Metal-binding</keyword>
<sequence length="366" mass="42546">MKAFEIKEERFEIVREEVRRGFKNFQLEAPHQHAMYYLSYVIQDRLWTHEEKLEELEELTFEDVKNFVPQLLRHLHIESLIHGNISQDQAKQLAQSVEAILKPKPLLQSQLISSRESVIIDGANYVHQRSVPNKANVNSAIEYYCQVGSTKDTSLRARLNLLAKITQEPCFDQLRTKEQLGYLVFSGMRNHTTTMGLRIILQSEKEPIYLENRIEVFLEKLQTIIENMAEPEYQKHVDSLIAKKLAKNKNLWQESHRYWAHIHSGFYEFGQIDTDVQNLRNIPKSDLLKFYNEYVHPTSIHRKKVSIHLKAEKTPTDAANTDLNQDGRDHSKLADNNEIVSDLVLFKSSLPLSKAAVPMCELPTLE</sequence>
<dbReference type="EMBL" id="JASJQH010003752">
    <property type="protein sequence ID" value="KAK9759519.1"/>
    <property type="molecule type" value="Genomic_DNA"/>
</dbReference>
<feature type="domain" description="Coenzyme PQQ synthesis protein F-like C-terminal lobe" evidence="3">
    <location>
        <begin position="161"/>
        <end position="259"/>
    </location>
</feature>
<dbReference type="SUPFAM" id="SSF63411">
    <property type="entry name" value="LuxS/MPP-like metallohydrolase"/>
    <property type="match status" value="2"/>
</dbReference>
<dbReference type="GO" id="GO:0004222">
    <property type="term" value="F:metalloendopeptidase activity"/>
    <property type="evidence" value="ECO:0007669"/>
    <property type="project" value="UniProtKB-EC"/>
</dbReference>
<reference evidence="4 5" key="1">
    <citation type="submission" date="2023-04" db="EMBL/GenBank/DDBJ databases">
        <title>Genome of Basidiobolus ranarum AG-B5.</title>
        <authorList>
            <person name="Stajich J.E."/>
            <person name="Carter-House D."/>
            <person name="Gryganskyi A."/>
        </authorList>
    </citation>
    <scope>NUCLEOTIDE SEQUENCE [LARGE SCALE GENOMIC DNA]</scope>
    <source>
        <strain evidence="4 5">AG-B5</strain>
    </source>
</reference>
<dbReference type="Pfam" id="PF16187">
    <property type="entry name" value="Peptidase_M16_M"/>
    <property type="match status" value="1"/>
</dbReference>
<name>A0ABR2WDD5_9FUNG</name>
<organism evidence="4 5">
    <name type="scientific">Basidiobolus ranarum</name>
    <dbReference type="NCBI Taxonomy" id="34480"/>
    <lineage>
        <taxon>Eukaryota</taxon>
        <taxon>Fungi</taxon>
        <taxon>Fungi incertae sedis</taxon>
        <taxon>Zoopagomycota</taxon>
        <taxon>Entomophthoromycotina</taxon>
        <taxon>Basidiobolomycetes</taxon>
        <taxon>Basidiobolales</taxon>
        <taxon>Basidiobolaceae</taxon>
        <taxon>Basidiobolus</taxon>
    </lineage>
</organism>
<proteinExistence type="predicted"/>
<evidence type="ECO:0000313" key="5">
    <source>
        <dbReference type="Proteomes" id="UP001479436"/>
    </source>
</evidence>
<dbReference type="Gene3D" id="3.30.830.10">
    <property type="entry name" value="Metalloenzyme, LuxS/M16 peptidase-like"/>
    <property type="match status" value="2"/>
</dbReference>
<evidence type="ECO:0000259" key="3">
    <source>
        <dbReference type="Pfam" id="PF22456"/>
    </source>
</evidence>
<evidence type="ECO:0000259" key="2">
    <source>
        <dbReference type="Pfam" id="PF16187"/>
    </source>
</evidence>
<dbReference type="EC" id="3.4.24.56" evidence="4"/>
<keyword evidence="4" id="KW-0378">Hydrolase</keyword>
<keyword evidence="4" id="KW-0645">Protease</keyword>
<dbReference type="InterPro" id="IPR011249">
    <property type="entry name" value="Metalloenz_LuxS/M16"/>
</dbReference>
<protein>
    <submittedName>
        <fullName evidence="4">Metalloprotease</fullName>
        <ecNumber evidence="4">3.4.24.56</ecNumber>
    </submittedName>
</protein>
<dbReference type="Pfam" id="PF22456">
    <property type="entry name" value="PqqF-like_C_4"/>
    <property type="match status" value="1"/>
</dbReference>
<dbReference type="Proteomes" id="UP001479436">
    <property type="component" value="Unassembled WGS sequence"/>
</dbReference>
<accession>A0ABR2WDD5</accession>
<dbReference type="InterPro" id="IPR054734">
    <property type="entry name" value="PqqF-like_C_4"/>
</dbReference>
<dbReference type="InterPro" id="IPR050626">
    <property type="entry name" value="Peptidase_M16"/>
</dbReference>
<dbReference type="PANTHER" id="PTHR43690">
    <property type="entry name" value="NARDILYSIN"/>
    <property type="match status" value="1"/>
</dbReference>
<gene>
    <name evidence="4" type="primary">STE23_2</name>
    <name evidence="4" type="ORF">K7432_017417</name>
</gene>
<keyword evidence="5" id="KW-1185">Reference proteome</keyword>